<dbReference type="RefSeq" id="WP_214058134.1">
    <property type="nucleotide sequence ID" value="NZ_BAAAHS010000009.1"/>
</dbReference>
<feature type="transmembrane region" description="Helical" evidence="2">
    <location>
        <begin position="26"/>
        <end position="49"/>
    </location>
</feature>
<gene>
    <name evidence="4" type="ORF">ENKNEFLB_00941</name>
</gene>
<feature type="compositionally biased region" description="Basic and acidic residues" evidence="1">
    <location>
        <begin position="85"/>
        <end position="99"/>
    </location>
</feature>
<feature type="compositionally biased region" description="Low complexity" evidence="1">
    <location>
        <begin position="69"/>
        <end position="84"/>
    </location>
</feature>
<evidence type="ECO:0000313" key="5">
    <source>
        <dbReference type="Proteomes" id="UP000679307"/>
    </source>
</evidence>
<evidence type="ECO:0000256" key="2">
    <source>
        <dbReference type="SAM" id="Phobius"/>
    </source>
</evidence>
<keyword evidence="2" id="KW-1133">Transmembrane helix</keyword>
<feature type="compositionally biased region" description="Low complexity" evidence="1">
    <location>
        <begin position="1"/>
        <end position="13"/>
    </location>
</feature>
<evidence type="ECO:0000313" key="4">
    <source>
        <dbReference type="EMBL" id="QVT78563.1"/>
    </source>
</evidence>
<evidence type="ECO:0000256" key="1">
    <source>
        <dbReference type="SAM" id="MobiDB-lite"/>
    </source>
</evidence>
<reference evidence="4 5" key="1">
    <citation type="submission" date="2021-05" db="EMBL/GenBank/DDBJ databases">
        <title>Complete genome of Nocardioides aquaticus KCTC 9944T isolated from meromictic and hypersaline Ekho Lake, Antarctica.</title>
        <authorList>
            <person name="Hwang K."/>
            <person name="Kim K.M."/>
            <person name="Choe H."/>
        </authorList>
    </citation>
    <scope>NUCLEOTIDE SEQUENCE [LARGE SCALE GENOMIC DNA]</scope>
    <source>
        <strain evidence="4 5">KCTC 9944</strain>
    </source>
</reference>
<proteinExistence type="predicted"/>
<feature type="compositionally biased region" description="Basic and acidic residues" evidence="1">
    <location>
        <begin position="56"/>
        <end position="68"/>
    </location>
</feature>
<dbReference type="Gene3D" id="3.30.70.2390">
    <property type="match status" value="1"/>
</dbReference>
<dbReference type="Pfam" id="PF13399">
    <property type="entry name" value="LytR_C"/>
    <property type="match status" value="1"/>
</dbReference>
<dbReference type="Proteomes" id="UP000679307">
    <property type="component" value="Chromosome"/>
</dbReference>
<name>A0ABX8EHH7_9ACTN</name>
<feature type="region of interest" description="Disordered" evidence="1">
    <location>
        <begin position="56"/>
        <end position="99"/>
    </location>
</feature>
<evidence type="ECO:0000259" key="3">
    <source>
        <dbReference type="Pfam" id="PF13399"/>
    </source>
</evidence>
<organism evidence="4 5">
    <name type="scientific">Nocardioides aquaticus</name>
    <dbReference type="NCBI Taxonomy" id="160826"/>
    <lineage>
        <taxon>Bacteria</taxon>
        <taxon>Bacillati</taxon>
        <taxon>Actinomycetota</taxon>
        <taxon>Actinomycetes</taxon>
        <taxon>Propionibacteriales</taxon>
        <taxon>Nocardioidaceae</taxon>
        <taxon>Nocardioides</taxon>
    </lineage>
</organism>
<sequence length="188" mass="19781">MSTPRRTPSTHPSRPAPRRARSERGVALPSPVVLLSIVAVAMAAVAYLFTQGSPETEREVAIVSRDETPSAAPSPTETPSPSQEPKAEPEKKTPPPVKRDQIFVTVFNNSGITGLAGQVGGTVSEAGWQVAGTDNWYGSVTATTVYYPPQLERAARQLALDVGVDRVQPAVAGMGGDRLTLILTAPLG</sequence>
<accession>A0ABX8EHH7</accession>
<dbReference type="InterPro" id="IPR027381">
    <property type="entry name" value="LytR/CpsA/Psr_C"/>
</dbReference>
<feature type="domain" description="LytR/CpsA/Psr regulator C-terminal" evidence="3">
    <location>
        <begin position="102"/>
        <end position="184"/>
    </location>
</feature>
<keyword evidence="2" id="KW-0812">Transmembrane</keyword>
<feature type="region of interest" description="Disordered" evidence="1">
    <location>
        <begin position="1"/>
        <end position="25"/>
    </location>
</feature>
<keyword evidence="5" id="KW-1185">Reference proteome</keyword>
<dbReference type="EMBL" id="CP075371">
    <property type="protein sequence ID" value="QVT78563.1"/>
    <property type="molecule type" value="Genomic_DNA"/>
</dbReference>
<protein>
    <recommendedName>
        <fullName evidence="3">LytR/CpsA/Psr regulator C-terminal domain-containing protein</fullName>
    </recommendedName>
</protein>
<keyword evidence="2" id="KW-0472">Membrane</keyword>